<evidence type="ECO:0000313" key="2">
    <source>
        <dbReference type="EMBL" id="KAF4334905.1"/>
    </source>
</evidence>
<reference evidence="2" key="1">
    <citation type="journal article" date="2017" name="Mycologia">
        <title>Fusarium algeriense, sp. nov., a novel toxigenic crown rot pathogen of durum wheat from Algeria is nested in the Fusarium burgessii species complex.</title>
        <authorList>
            <person name="Laraba I."/>
            <person name="Keddad A."/>
            <person name="Boureghda H."/>
            <person name="Abdallah N."/>
            <person name="Vaughan M.M."/>
            <person name="Proctor R.H."/>
            <person name="Busman M."/>
            <person name="O'Donnell K."/>
        </authorList>
    </citation>
    <scope>NUCLEOTIDE SEQUENCE</scope>
    <source>
        <strain evidence="2">NRRL 25174</strain>
    </source>
</reference>
<organism evidence="2 3">
    <name type="scientific">Fusarium beomiforme</name>
    <dbReference type="NCBI Taxonomy" id="44412"/>
    <lineage>
        <taxon>Eukaryota</taxon>
        <taxon>Fungi</taxon>
        <taxon>Dikarya</taxon>
        <taxon>Ascomycota</taxon>
        <taxon>Pezizomycotina</taxon>
        <taxon>Sordariomycetes</taxon>
        <taxon>Hypocreomycetidae</taxon>
        <taxon>Hypocreales</taxon>
        <taxon>Nectriaceae</taxon>
        <taxon>Fusarium</taxon>
        <taxon>Fusarium burgessii species complex</taxon>
    </lineage>
</organism>
<evidence type="ECO:0000256" key="1">
    <source>
        <dbReference type="SAM" id="MobiDB-lite"/>
    </source>
</evidence>
<reference evidence="2" key="2">
    <citation type="submission" date="2020-02" db="EMBL/GenBank/DDBJ databases">
        <title>Identification and distribution of gene clusters putatively required for synthesis of sphingolipid metabolism inhibitors in phylogenetically diverse species of the filamentous fungus Fusarium.</title>
        <authorList>
            <person name="Kim H.-S."/>
            <person name="Busman M."/>
            <person name="Brown D.W."/>
            <person name="Divon H."/>
            <person name="Uhlig S."/>
            <person name="Proctor R.H."/>
        </authorList>
    </citation>
    <scope>NUCLEOTIDE SEQUENCE</scope>
    <source>
        <strain evidence="2">NRRL 25174</strain>
    </source>
</reference>
<dbReference type="AlphaFoldDB" id="A0A9P5A9S7"/>
<accession>A0A9P5A9S7</accession>
<feature type="region of interest" description="Disordered" evidence="1">
    <location>
        <begin position="74"/>
        <end position="109"/>
    </location>
</feature>
<dbReference type="EMBL" id="PVQB02000619">
    <property type="protein sequence ID" value="KAF4334905.1"/>
    <property type="molecule type" value="Genomic_DNA"/>
</dbReference>
<feature type="compositionally biased region" description="Low complexity" evidence="1">
    <location>
        <begin position="82"/>
        <end position="109"/>
    </location>
</feature>
<gene>
    <name evidence="2" type="ORF">FBEOM_11265</name>
</gene>
<evidence type="ECO:0000313" key="3">
    <source>
        <dbReference type="Proteomes" id="UP000730481"/>
    </source>
</evidence>
<proteinExistence type="predicted"/>
<comment type="caution">
    <text evidence="2">The sequence shown here is derived from an EMBL/GenBank/DDBJ whole genome shotgun (WGS) entry which is preliminary data.</text>
</comment>
<name>A0A9P5A9S7_9HYPO</name>
<dbReference type="Proteomes" id="UP000730481">
    <property type="component" value="Unassembled WGS sequence"/>
</dbReference>
<keyword evidence="3" id="KW-1185">Reference proteome</keyword>
<sequence>MPITTKKDARHVYWQCLDENAEECALVPAGHLSCPRCRLPINPLAQALDANRHRIGYLVKVEDGVTTWNYASVFPPGPDDATTNGSTTNGTNGATTNGTNGTTTNDTNH</sequence>
<protein>
    <submittedName>
        <fullName evidence="2">Uncharacterized protein</fullName>
    </submittedName>
</protein>